<dbReference type="GO" id="GO:0009986">
    <property type="term" value="C:cell surface"/>
    <property type="evidence" value="ECO:0007669"/>
    <property type="project" value="UniProtKB-SubCell"/>
</dbReference>
<dbReference type="EMBL" id="SWJE01000003">
    <property type="protein sequence ID" value="TKC91002.1"/>
    <property type="molecule type" value="Genomic_DNA"/>
</dbReference>
<comment type="similarity">
    <text evidence="3">Belongs to the autotransporter-2 (AT-2) (TC 1.B.40) family.</text>
</comment>
<dbReference type="InterPro" id="IPR005594">
    <property type="entry name" value="YadA_C"/>
</dbReference>
<evidence type="ECO:0000259" key="13">
    <source>
        <dbReference type="Pfam" id="PF05658"/>
    </source>
</evidence>
<dbReference type="Pfam" id="PF05662">
    <property type="entry name" value="YadA_stalk"/>
    <property type="match status" value="2"/>
</dbReference>
<comment type="subcellular location">
    <subcellularLocation>
        <location evidence="2">Cell outer membrane</location>
    </subcellularLocation>
    <subcellularLocation>
        <location evidence="1">Cell surface</location>
    </subcellularLocation>
</comment>
<dbReference type="Gene3D" id="2.60.40.4050">
    <property type="match status" value="1"/>
</dbReference>
<evidence type="ECO:0000256" key="5">
    <source>
        <dbReference type="ARBA" id="ARBA00022452"/>
    </source>
</evidence>
<dbReference type="Gene3D" id="1.20.5.170">
    <property type="match status" value="1"/>
</dbReference>
<keyword evidence="4" id="KW-0813">Transport</keyword>
<evidence type="ECO:0000256" key="10">
    <source>
        <dbReference type="ARBA" id="ARBA00023237"/>
    </source>
</evidence>
<evidence type="ECO:0000256" key="4">
    <source>
        <dbReference type="ARBA" id="ARBA00022448"/>
    </source>
</evidence>
<dbReference type="GO" id="GO:0009279">
    <property type="term" value="C:cell outer membrane"/>
    <property type="evidence" value="ECO:0007669"/>
    <property type="project" value="UniProtKB-SubCell"/>
</dbReference>
<feature type="domain" description="Trimeric autotransporter adhesin YadA-like head" evidence="13">
    <location>
        <begin position="271"/>
        <end position="297"/>
    </location>
</feature>
<evidence type="ECO:0000256" key="6">
    <source>
        <dbReference type="ARBA" id="ARBA00022692"/>
    </source>
</evidence>
<sequence>MNKKYRVSQNLTGRLSPAAPRAAKGGRGGAAVRLLGTVLIAVSGLAGWVPSASAIGTFYMNDGTDRNCVQIVDGGAGTSDFRSPVTSANCNVTSAAGISELGGMVLNGNGLFLNNKMQINGTMSLSNNKLIDLAPGTADTDGVNVAQLRGVLAGLGGGAGIDANGNVIPPSYSIGGNAYNNVGDALKNLDDRVTANTNAVTANTNAINNANQQIDAVNQRVTDVQATANQYVSVNSTNAAASATGSGAVAIGGGSQASGANSTAIGEGAQASGNNSTAIGEGAQATANNAVALGAGSVADQEKTVSVGSAGNERRITNVDNGVAPTDAVNMRQFQDGIASVARAAYSGVAAATALTMIPDVDPGKTIAVGIGTANFKGYQAAAVGASARVTPNLKLKVGAGMSAAGTTVGGGASYQW</sequence>
<dbReference type="Proteomes" id="UP000305539">
    <property type="component" value="Unassembled WGS sequence"/>
</dbReference>
<keyword evidence="5" id="KW-1134">Transmembrane beta strand</keyword>
<accession>A0A4U1IBQ3</accession>
<evidence type="ECO:0000313" key="15">
    <source>
        <dbReference type="EMBL" id="TKC91002.1"/>
    </source>
</evidence>
<feature type="domain" description="Trimeric autotransporter adhesin YadA-like stalk" evidence="14">
    <location>
        <begin position="315"/>
        <end position="345"/>
    </location>
</feature>
<dbReference type="InterPro" id="IPR008635">
    <property type="entry name" value="Coiled_stalk_dom"/>
</dbReference>
<reference evidence="15 16" key="1">
    <citation type="submission" date="2019-04" db="EMBL/GenBank/DDBJ databases">
        <title>Trinickia sp. 7GSK02, isolated from subtropical forest soil.</title>
        <authorList>
            <person name="Gao Z.-H."/>
            <person name="Qiu L.-H."/>
        </authorList>
    </citation>
    <scope>NUCLEOTIDE SEQUENCE [LARGE SCALE GENOMIC DNA]</scope>
    <source>
        <strain evidence="15 16">7GSK02</strain>
    </source>
</reference>
<dbReference type="InterPro" id="IPR011049">
    <property type="entry name" value="Serralysin-like_metalloprot_C"/>
</dbReference>
<evidence type="ECO:0008006" key="17">
    <source>
        <dbReference type="Google" id="ProtNLM"/>
    </source>
</evidence>
<evidence type="ECO:0000256" key="3">
    <source>
        <dbReference type="ARBA" id="ARBA00005848"/>
    </source>
</evidence>
<keyword evidence="6 11" id="KW-0812">Transmembrane</keyword>
<dbReference type="Pfam" id="PF03895">
    <property type="entry name" value="YadA_anchor"/>
    <property type="match status" value="1"/>
</dbReference>
<dbReference type="SUPFAM" id="SSF54523">
    <property type="entry name" value="Pili subunits"/>
    <property type="match status" value="1"/>
</dbReference>
<dbReference type="Pfam" id="PF05658">
    <property type="entry name" value="YadA_head"/>
    <property type="match status" value="2"/>
</dbReference>
<keyword evidence="8" id="KW-0653">Protein transport</keyword>
<keyword evidence="7" id="KW-0732">Signal</keyword>
<dbReference type="Gene3D" id="3.30.1300.30">
    <property type="entry name" value="GSPII I/J protein-like"/>
    <property type="match status" value="1"/>
</dbReference>
<keyword evidence="9 11" id="KW-0472">Membrane</keyword>
<gene>
    <name evidence="15" type="ORF">FAZ69_06435</name>
</gene>
<feature type="transmembrane region" description="Helical" evidence="11">
    <location>
        <begin position="30"/>
        <end position="49"/>
    </location>
</feature>
<evidence type="ECO:0000256" key="9">
    <source>
        <dbReference type="ARBA" id="ARBA00023136"/>
    </source>
</evidence>
<evidence type="ECO:0000259" key="14">
    <source>
        <dbReference type="Pfam" id="PF05662"/>
    </source>
</evidence>
<evidence type="ECO:0000256" key="8">
    <source>
        <dbReference type="ARBA" id="ARBA00022927"/>
    </source>
</evidence>
<evidence type="ECO:0000259" key="12">
    <source>
        <dbReference type="Pfam" id="PF03895"/>
    </source>
</evidence>
<keyword evidence="16" id="KW-1185">Reference proteome</keyword>
<evidence type="ECO:0000256" key="2">
    <source>
        <dbReference type="ARBA" id="ARBA00004442"/>
    </source>
</evidence>
<dbReference type="InterPro" id="IPR008640">
    <property type="entry name" value="Adhesin_Head_dom"/>
</dbReference>
<protein>
    <recommendedName>
        <fullName evidence="17">Adhesin</fullName>
    </recommendedName>
</protein>
<keyword evidence="10" id="KW-0998">Cell outer membrane</keyword>
<feature type="domain" description="Trimeric autotransporter adhesin YadA-like head" evidence="13">
    <location>
        <begin position="243"/>
        <end position="266"/>
    </location>
</feature>
<dbReference type="AlphaFoldDB" id="A0A4U1IBQ3"/>
<evidence type="ECO:0000256" key="1">
    <source>
        <dbReference type="ARBA" id="ARBA00004241"/>
    </source>
</evidence>
<dbReference type="OrthoDB" id="1632057at2"/>
<dbReference type="GO" id="GO:0015031">
    <property type="term" value="P:protein transport"/>
    <property type="evidence" value="ECO:0007669"/>
    <property type="project" value="UniProtKB-KW"/>
</dbReference>
<proteinExistence type="inferred from homology"/>
<keyword evidence="11" id="KW-1133">Transmembrane helix</keyword>
<name>A0A4U1IBQ3_9BURK</name>
<evidence type="ECO:0000256" key="7">
    <source>
        <dbReference type="ARBA" id="ARBA00022729"/>
    </source>
</evidence>
<dbReference type="InterPro" id="IPR045584">
    <property type="entry name" value="Pilin-like"/>
</dbReference>
<feature type="domain" description="Trimeric autotransporter adhesin YadA-like stalk" evidence="14">
    <location>
        <begin position="132"/>
        <end position="166"/>
    </location>
</feature>
<dbReference type="SUPFAM" id="SSF101967">
    <property type="entry name" value="Adhesin YadA, collagen-binding domain"/>
    <property type="match status" value="1"/>
</dbReference>
<comment type="caution">
    <text evidence="15">The sequence shown here is derived from an EMBL/GenBank/DDBJ whole genome shotgun (WGS) entry which is preliminary data.</text>
</comment>
<evidence type="ECO:0000256" key="11">
    <source>
        <dbReference type="SAM" id="Phobius"/>
    </source>
</evidence>
<feature type="domain" description="Trimeric autotransporter adhesin YadA-like C-terminal membrane anchor" evidence="12">
    <location>
        <begin position="359"/>
        <end position="417"/>
    </location>
</feature>
<organism evidence="15 16">
    <name type="scientific">Trinickia terrae</name>
    <dbReference type="NCBI Taxonomy" id="2571161"/>
    <lineage>
        <taxon>Bacteria</taxon>
        <taxon>Pseudomonadati</taxon>
        <taxon>Pseudomonadota</taxon>
        <taxon>Betaproteobacteria</taxon>
        <taxon>Burkholderiales</taxon>
        <taxon>Burkholderiaceae</taxon>
        <taxon>Trinickia</taxon>
    </lineage>
</organism>
<evidence type="ECO:0000313" key="16">
    <source>
        <dbReference type="Proteomes" id="UP000305539"/>
    </source>
</evidence>